<sequence>MTSFQIRLISDKNVVLVDALHHESEIFVPQLHQNDIVLWNIIRNRRPNPKLQFCEESIHGQDNGPVVLQRPRIQTRITTATAGLAPWAASTDGGAFKRVADEGSRCPQFSLKLISNGSVVLVECNVHESEIFLPQICGQYMAMKRITGHELVLPSQPMMPAIQPAKTNCLRLQSTRFSSKTTNLDSQAKKRRKRKSQEPAHHSGAGDQPVSKSVKR</sequence>
<dbReference type="OrthoDB" id="8058746at2759"/>
<proteinExistence type="predicted"/>
<gene>
    <name evidence="2" type="primary">Dyak\GE20088</name>
    <name evidence="2" type="synonym">dyak_GLEANR_3938</name>
    <name evidence="2" type="synonym">GE20088</name>
    <name evidence="2" type="ORF">Dyak_GE20088</name>
</gene>
<feature type="region of interest" description="Disordered" evidence="1">
    <location>
        <begin position="178"/>
        <end position="216"/>
    </location>
</feature>
<protein>
    <submittedName>
        <fullName evidence="2">Uncharacterized protein</fullName>
    </submittedName>
</protein>
<dbReference type="EMBL" id="CM000159">
    <property type="protein sequence ID" value="EDW94358.1"/>
    <property type="molecule type" value="Genomic_DNA"/>
</dbReference>
<dbReference type="Proteomes" id="UP000002282">
    <property type="component" value="Chromosome 3L"/>
</dbReference>
<evidence type="ECO:0000313" key="2">
    <source>
        <dbReference type="EMBL" id="EDW94358.1"/>
    </source>
</evidence>
<reference evidence="2 3" key="1">
    <citation type="journal article" date="2007" name="Nature">
        <title>Evolution of genes and genomes on the Drosophila phylogeny.</title>
        <authorList>
            <consortium name="Drosophila 12 Genomes Consortium"/>
            <person name="Clark A.G."/>
            <person name="Eisen M.B."/>
            <person name="Smith D.R."/>
            <person name="Bergman C.M."/>
            <person name="Oliver B."/>
            <person name="Markow T.A."/>
            <person name="Kaufman T.C."/>
            <person name="Kellis M."/>
            <person name="Gelbart W."/>
            <person name="Iyer V.N."/>
            <person name="Pollard D.A."/>
            <person name="Sackton T.B."/>
            <person name="Larracuente A.M."/>
            <person name="Singh N.D."/>
            <person name="Abad J.P."/>
            <person name="Abt D.N."/>
            <person name="Adryan B."/>
            <person name="Aguade M."/>
            <person name="Akashi H."/>
            <person name="Anderson W.W."/>
            <person name="Aquadro C.F."/>
            <person name="Ardell D.H."/>
            <person name="Arguello R."/>
            <person name="Artieri C.G."/>
            <person name="Barbash D.A."/>
            <person name="Barker D."/>
            <person name="Barsanti P."/>
            <person name="Batterham P."/>
            <person name="Batzoglou S."/>
            <person name="Begun D."/>
            <person name="Bhutkar A."/>
            <person name="Blanco E."/>
            <person name="Bosak S.A."/>
            <person name="Bradley R.K."/>
            <person name="Brand A.D."/>
            <person name="Brent M.R."/>
            <person name="Brooks A.N."/>
            <person name="Brown R.H."/>
            <person name="Butlin R.K."/>
            <person name="Caggese C."/>
            <person name="Calvi B.R."/>
            <person name="Bernardo de Carvalho A."/>
            <person name="Caspi A."/>
            <person name="Castrezana S."/>
            <person name="Celniker S.E."/>
            <person name="Chang J.L."/>
            <person name="Chapple C."/>
            <person name="Chatterji S."/>
            <person name="Chinwalla A."/>
            <person name="Civetta A."/>
            <person name="Clifton S.W."/>
            <person name="Comeron J.M."/>
            <person name="Costello J.C."/>
            <person name="Coyne J.A."/>
            <person name="Daub J."/>
            <person name="David R.G."/>
            <person name="Delcher A.L."/>
            <person name="Delehaunty K."/>
            <person name="Do C.B."/>
            <person name="Ebling H."/>
            <person name="Edwards K."/>
            <person name="Eickbush T."/>
            <person name="Evans J.D."/>
            <person name="Filipski A."/>
            <person name="Findeiss S."/>
            <person name="Freyhult E."/>
            <person name="Fulton L."/>
            <person name="Fulton R."/>
            <person name="Garcia A.C."/>
            <person name="Gardiner A."/>
            <person name="Garfield D.A."/>
            <person name="Garvin B.E."/>
            <person name="Gibson G."/>
            <person name="Gilbert D."/>
            <person name="Gnerre S."/>
            <person name="Godfrey J."/>
            <person name="Good R."/>
            <person name="Gotea V."/>
            <person name="Gravely B."/>
            <person name="Greenberg A.J."/>
            <person name="Griffiths-Jones S."/>
            <person name="Gross S."/>
            <person name="Guigo R."/>
            <person name="Gustafson E.A."/>
            <person name="Haerty W."/>
            <person name="Hahn M.W."/>
            <person name="Halligan D.L."/>
            <person name="Halpern A.L."/>
            <person name="Halter G.M."/>
            <person name="Han M.V."/>
            <person name="Heger A."/>
            <person name="Hillier L."/>
            <person name="Hinrichs A.S."/>
            <person name="Holmes I."/>
            <person name="Hoskins R.A."/>
            <person name="Hubisz M.J."/>
            <person name="Hultmark D."/>
            <person name="Huntley M.A."/>
            <person name="Jaffe D.B."/>
            <person name="Jagadeeshan S."/>
            <person name="Jeck W.R."/>
            <person name="Johnson J."/>
            <person name="Jones C.D."/>
            <person name="Jordan W.C."/>
            <person name="Karpen G.H."/>
            <person name="Kataoka E."/>
            <person name="Keightley P.D."/>
            <person name="Kheradpour P."/>
            <person name="Kirkness E.F."/>
            <person name="Koerich L.B."/>
            <person name="Kristiansen K."/>
            <person name="Kudrna D."/>
            <person name="Kulathinal R.J."/>
            <person name="Kumar S."/>
            <person name="Kwok R."/>
            <person name="Lander E."/>
            <person name="Langley C.H."/>
            <person name="Lapoint R."/>
            <person name="Lazzaro B.P."/>
            <person name="Lee S.J."/>
            <person name="Levesque L."/>
            <person name="Li R."/>
            <person name="Lin C.F."/>
            <person name="Lin M.F."/>
            <person name="Lindblad-Toh K."/>
            <person name="Llopart A."/>
            <person name="Long M."/>
            <person name="Low L."/>
            <person name="Lozovsky E."/>
            <person name="Lu J."/>
            <person name="Luo M."/>
            <person name="Machado C.A."/>
            <person name="Makalowski W."/>
            <person name="Marzo M."/>
            <person name="Matsuda M."/>
            <person name="Matzkin L."/>
            <person name="McAllister B."/>
            <person name="McBride C.S."/>
            <person name="McKernan B."/>
            <person name="McKernan K."/>
            <person name="Mendez-Lago M."/>
            <person name="Minx P."/>
            <person name="Mollenhauer M.U."/>
            <person name="Montooth K."/>
            <person name="Mount S.M."/>
            <person name="Mu X."/>
            <person name="Myers E."/>
            <person name="Negre B."/>
            <person name="Newfeld S."/>
            <person name="Nielsen R."/>
            <person name="Noor M.A."/>
            <person name="O'Grady P."/>
            <person name="Pachter L."/>
            <person name="Papaceit M."/>
            <person name="Parisi M.J."/>
            <person name="Parisi M."/>
            <person name="Parts L."/>
            <person name="Pedersen J.S."/>
            <person name="Pesole G."/>
            <person name="Phillippy A.M."/>
            <person name="Ponting C.P."/>
            <person name="Pop M."/>
            <person name="Porcelli D."/>
            <person name="Powell J.R."/>
            <person name="Prohaska S."/>
            <person name="Pruitt K."/>
            <person name="Puig M."/>
            <person name="Quesneville H."/>
            <person name="Ram K.R."/>
            <person name="Rand D."/>
            <person name="Rasmussen M.D."/>
            <person name="Reed L.K."/>
            <person name="Reenan R."/>
            <person name="Reily A."/>
            <person name="Remington K.A."/>
            <person name="Rieger T.T."/>
            <person name="Ritchie M.G."/>
            <person name="Robin C."/>
            <person name="Rogers Y.H."/>
            <person name="Rohde C."/>
            <person name="Rozas J."/>
            <person name="Rubenfield M.J."/>
            <person name="Ruiz A."/>
            <person name="Russo S."/>
            <person name="Salzberg S.L."/>
            <person name="Sanchez-Gracia A."/>
            <person name="Saranga D.J."/>
            <person name="Sato H."/>
            <person name="Schaeffer S.W."/>
            <person name="Schatz M.C."/>
            <person name="Schlenke T."/>
            <person name="Schwartz R."/>
            <person name="Segarra C."/>
            <person name="Singh R.S."/>
            <person name="Sirot L."/>
            <person name="Sirota M."/>
            <person name="Sisneros N.B."/>
            <person name="Smith C.D."/>
            <person name="Smith T.F."/>
            <person name="Spieth J."/>
            <person name="Stage D.E."/>
            <person name="Stark A."/>
            <person name="Stephan W."/>
            <person name="Strausberg R.L."/>
            <person name="Strempel S."/>
            <person name="Sturgill D."/>
            <person name="Sutton G."/>
            <person name="Sutton G.G."/>
            <person name="Tao W."/>
            <person name="Teichmann S."/>
            <person name="Tobari Y.N."/>
            <person name="Tomimura Y."/>
            <person name="Tsolas J.M."/>
            <person name="Valente V.L."/>
            <person name="Venter E."/>
            <person name="Venter J.C."/>
            <person name="Vicario S."/>
            <person name="Vieira F.G."/>
            <person name="Vilella A.J."/>
            <person name="Villasante A."/>
            <person name="Walenz B."/>
            <person name="Wang J."/>
            <person name="Wasserman M."/>
            <person name="Watts T."/>
            <person name="Wilson D."/>
            <person name="Wilson R.K."/>
            <person name="Wing R.A."/>
            <person name="Wolfner M.F."/>
            <person name="Wong A."/>
            <person name="Wong G.K."/>
            <person name="Wu C.I."/>
            <person name="Wu G."/>
            <person name="Yamamoto D."/>
            <person name="Yang H.P."/>
            <person name="Yang S.P."/>
            <person name="Yorke J.A."/>
            <person name="Yoshida K."/>
            <person name="Zdobnov E."/>
            <person name="Zhang P."/>
            <person name="Zhang Y."/>
            <person name="Zimin A.V."/>
            <person name="Baldwin J."/>
            <person name="Abdouelleil A."/>
            <person name="Abdulkadir J."/>
            <person name="Abebe A."/>
            <person name="Abera B."/>
            <person name="Abreu J."/>
            <person name="Acer S.C."/>
            <person name="Aftuck L."/>
            <person name="Alexander A."/>
            <person name="An P."/>
            <person name="Anderson E."/>
            <person name="Anderson S."/>
            <person name="Arachi H."/>
            <person name="Azer M."/>
            <person name="Bachantsang P."/>
            <person name="Barry A."/>
            <person name="Bayul T."/>
            <person name="Berlin A."/>
            <person name="Bessette D."/>
            <person name="Bloom T."/>
            <person name="Blye J."/>
            <person name="Boguslavskiy L."/>
            <person name="Bonnet C."/>
            <person name="Boukhgalter B."/>
            <person name="Bourzgui I."/>
            <person name="Brown A."/>
            <person name="Cahill P."/>
            <person name="Channer S."/>
            <person name="Cheshatsang Y."/>
            <person name="Chuda L."/>
            <person name="Citroen M."/>
            <person name="Collymore A."/>
            <person name="Cooke P."/>
            <person name="Costello M."/>
            <person name="D'Aco K."/>
            <person name="Daza R."/>
            <person name="De Haan G."/>
            <person name="DeGray S."/>
            <person name="DeMaso C."/>
            <person name="Dhargay N."/>
            <person name="Dooley K."/>
            <person name="Dooley E."/>
            <person name="Doricent M."/>
            <person name="Dorje P."/>
            <person name="Dorjee K."/>
            <person name="Dupes A."/>
            <person name="Elong R."/>
            <person name="Falk J."/>
            <person name="Farina A."/>
            <person name="Faro S."/>
            <person name="Ferguson D."/>
            <person name="Fisher S."/>
            <person name="Foley C.D."/>
            <person name="Franke A."/>
            <person name="Friedrich D."/>
            <person name="Gadbois L."/>
            <person name="Gearin G."/>
            <person name="Gearin C.R."/>
            <person name="Giannoukos G."/>
            <person name="Goode T."/>
            <person name="Graham J."/>
            <person name="Grandbois E."/>
            <person name="Grewal S."/>
            <person name="Gyaltsen K."/>
            <person name="Hafez N."/>
            <person name="Hagos B."/>
            <person name="Hall J."/>
            <person name="Henson C."/>
            <person name="Hollinger A."/>
            <person name="Honan T."/>
            <person name="Huard M.D."/>
            <person name="Hughes L."/>
            <person name="Hurhula B."/>
            <person name="Husby M.E."/>
            <person name="Kamat A."/>
            <person name="Kanga B."/>
            <person name="Kashin S."/>
            <person name="Khazanovich D."/>
            <person name="Kisner P."/>
            <person name="Lance K."/>
            <person name="Lara M."/>
            <person name="Lee W."/>
            <person name="Lennon N."/>
            <person name="Letendre F."/>
            <person name="LeVine R."/>
            <person name="Lipovsky A."/>
            <person name="Liu X."/>
            <person name="Liu J."/>
            <person name="Liu S."/>
            <person name="Lokyitsang T."/>
            <person name="Lokyitsang Y."/>
            <person name="Lubonja R."/>
            <person name="Lui A."/>
            <person name="MacDonald P."/>
            <person name="Magnisalis V."/>
            <person name="Maru K."/>
            <person name="Matthews C."/>
            <person name="McCusker W."/>
            <person name="McDonough S."/>
            <person name="Mehta T."/>
            <person name="Meldrim J."/>
            <person name="Meneus L."/>
            <person name="Mihai O."/>
            <person name="Mihalev A."/>
            <person name="Mihova T."/>
            <person name="Mittelman R."/>
            <person name="Mlenga V."/>
            <person name="Montmayeur A."/>
            <person name="Mulrain L."/>
            <person name="Navidi A."/>
            <person name="Naylor J."/>
            <person name="Negash T."/>
            <person name="Nguyen T."/>
            <person name="Nguyen N."/>
            <person name="Nicol R."/>
            <person name="Norbu C."/>
            <person name="Norbu N."/>
            <person name="Novod N."/>
            <person name="O'Neill B."/>
            <person name="Osman S."/>
            <person name="Markiewicz E."/>
            <person name="Oyono O.L."/>
            <person name="Patti C."/>
            <person name="Phunkhang P."/>
            <person name="Pierre F."/>
            <person name="Priest M."/>
            <person name="Raghuraman S."/>
            <person name="Rege F."/>
            <person name="Reyes R."/>
            <person name="Rise C."/>
            <person name="Rogov P."/>
            <person name="Ross K."/>
            <person name="Ryan E."/>
            <person name="Settipalli S."/>
            <person name="Shea T."/>
            <person name="Sherpa N."/>
            <person name="Shi L."/>
            <person name="Shih D."/>
            <person name="Sparrow T."/>
            <person name="Spaulding J."/>
            <person name="Stalker J."/>
            <person name="Stange-Thomann N."/>
            <person name="Stavropoulos S."/>
            <person name="Stone C."/>
            <person name="Strader C."/>
            <person name="Tesfaye S."/>
            <person name="Thomson T."/>
            <person name="Thoulutsang Y."/>
            <person name="Thoulutsang D."/>
            <person name="Topham K."/>
            <person name="Topping I."/>
            <person name="Tsamla T."/>
            <person name="Vassiliev H."/>
            <person name="Vo A."/>
            <person name="Wangchuk T."/>
            <person name="Wangdi T."/>
            <person name="Weiand M."/>
            <person name="Wilkinson J."/>
            <person name="Wilson A."/>
            <person name="Yadav S."/>
            <person name="Young G."/>
            <person name="Yu Q."/>
            <person name="Zembek L."/>
            <person name="Zhong D."/>
            <person name="Zimmer A."/>
            <person name="Zwirko Z."/>
            <person name="Jaffe D.B."/>
            <person name="Alvarez P."/>
            <person name="Brockman W."/>
            <person name="Butler J."/>
            <person name="Chin C."/>
            <person name="Gnerre S."/>
            <person name="Grabherr M."/>
            <person name="Kleber M."/>
            <person name="Mauceli E."/>
            <person name="MacCallum I."/>
        </authorList>
    </citation>
    <scope>NUCLEOTIDE SEQUENCE [LARGE SCALE GENOMIC DNA]</scope>
    <source>
        <strain evidence="3">Tai18E2 / Tucson 14021-0261.01</strain>
    </source>
</reference>
<evidence type="ECO:0000313" key="3">
    <source>
        <dbReference type="Proteomes" id="UP000002282"/>
    </source>
</evidence>
<accession>B4PGW9</accession>
<dbReference type="GO" id="GO:0005654">
    <property type="term" value="C:nucleoplasm"/>
    <property type="evidence" value="ECO:0007669"/>
    <property type="project" value="EnsemblMetazoa"/>
</dbReference>
<keyword evidence="3" id="KW-1185">Reference proteome</keyword>
<dbReference type="OMA" id="ECNVHES"/>
<dbReference type="PhylomeDB" id="B4PGW9"/>
<dbReference type="KEGG" id="dya:Dyak_GE20088"/>
<dbReference type="AlphaFoldDB" id="B4PGW9"/>
<evidence type="ECO:0000256" key="1">
    <source>
        <dbReference type="SAM" id="MobiDB-lite"/>
    </source>
</evidence>
<organism evidence="2 3">
    <name type="scientific">Drosophila yakuba</name>
    <name type="common">Fruit fly</name>
    <dbReference type="NCBI Taxonomy" id="7245"/>
    <lineage>
        <taxon>Eukaryota</taxon>
        <taxon>Metazoa</taxon>
        <taxon>Ecdysozoa</taxon>
        <taxon>Arthropoda</taxon>
        <taxon>Hexapoda</taxon>
        <taxon>Insecta</taxon>
        <taxon>Pterygota</taxon>
        <taxon>Neoptera</taxon>
        <taxon>Endopterygota</taxon>
        <taxon>Diptera</taxon>
        <taxon>Brachycera</taxon>
        <taxon>Muscomorpha</taxon>
        <taxon>Ephydroidea</taxon>
        <taxon>Drosophilidae</taxon>
        <taxon>Drosophila</taxon>
        <taxon>Sophophora</taxon>
    </lineage>
</organism>
<name>B4PGW9_DROYA</name>
<reference evidence="2 3" key="2">
    <citation type="journal article" date="2007" name="PLoS Biol.">
        <title>Principles of genome evolution in the Drosophila melanogaster species group.</title>
        <authorList>
            <person name="Ranz J.M."/>
            <person name="Maurin D."/>
            <person name="Chan Y.S."/>
            <person name="von Grotthuss M."/>
            <person name="Hillier L.W."/>
            <person name="Roote J."/>
            <person name="Ashburner M."/>
            <person name="Bergman C.M."/>
        </authorList>
    </citation>
    <scope>NUCLEOTIDE SEQUENCE [LARGE SCALE GENOMIC DNA]</scope>
    <source>
        <strain evidence="3">Tai18E2 / Tucson 14021-0261.01</strain>
    </source>
</reference>
<dbReference type="HOGENOM" id="CLU_1284502_0_0_1"/>